<dbReference type="SUPFAM" id="SSF47175">
    <property type="entry name" value="Cytochromes"/>
    <property type="match status" value="1"/>
</dbReference>
<gene>
    <name evidence="7" type="ORF">ACFSF0_18950</name>
</gene>
<organism evidence="7 8">
    <name type="scientific">Ottowia flava</name>
    <dbReference type="NCBI Taxonomy" id="2675430"/>
    <lineage>
        <taxon>Bacteria</taxon>
        <taxon>Pseudomonadati</taxon>
        <taxon>Pseudomonadota</taxon>
        <taxon>Betaproteobacteria</taxon>
        <taxon>Burkholderiales</taxon>
        <taxon>Comamonadaceae</taxon>
        <taxon>Ottowia</taxon>
    </lineage>
</organism>
<name>A0ABW4KZ29_9BURK</name>
<dbReference type="Gene3D" id="1.20.120.10">
    <property type="entry name" value="Cytochrome c/b562"/>
    <property type="match status" value="1"/>
</dbReference>
<comment type="caution">
    <text evidence="7">The sequence shown here is derived from an EMBL/GenBank/DDBJ whole genome shotgun (WGS) entry which is preliminary data.</text>
</comment>
<evidence type="ECO:0000313" key="7">
    <source>
        <dbReference type="EMBL" id="MFD1712681.1"/>
    </source>
</evidence>
<evidence type="ECO:0000256" key="6">
    <source>
        <dbReference type="SAM" id="SignalP"/>
    </source>
</evidence>
<keyword evidence="2" id="KW-0349">Heme</keyword>
<evidence type="ECO:0000256" key="1">
    <source>
        <dbReference type="ARBA" id="ARBA00022448"/>
    </source>
</evidence>
<keyword evidence="5" id="KW-0408">Iron</keyword>
<dbReference type="Pfam" id="PF01322">
    <property type="entry name" value="Cytochrom_C_2"/>
    <property type="match status" value="1"/>
</dbReference>
<dbReference type="Proteomes" id="UP001597304">
    <property type="component" value="Unassembled WGS sequence"/>
</dbReference>
<evidence type="ECO:0000256" key="3">
    <source>
        <dbReference type="ARBA" id="ARBA00022723"/>
    </source>
</evidence>
<reference evidence="8" key="1">
    <citation type="journal article" date="2019" name="Int. J. Syst. Evol. Microbiol.">
        <title>The Global Catalogue of Microorganisms (GCM) 10K type strain sequencing project: providing services to taxonomists for standard genome sequencing and annotation.</title>
        <authorList>
            <consortium name="The Broad Institute Genomics Platform"/>
            <consortium name="The Broad Institute Genome Sequencing Center for Infectious Disease"/>
            <person name="Wu L."/>
            <person name="Ma J."/>
        </authorList>
    </citation>
    <scope>NUCLEOTIDE SEQUENCE [LARGE SCALE GENOMIC DNA]</scope>
    <source>
        <strain evidence="8">LMG 29247</strain>
    </source>
</reference>
<dbReference type="PIRSF" id="PIRSF000027">
    <property type="entry name" value="Cytc_c_prime"/>
    <property type="match status" value="1"/>
</dbReference>
<dbReference type="EMBL" id="JBHUEJ010000045">
    <property type="protein sequence ID" value="MFD1712681.1"/>
    <property type="molecule type" value="Genomic_DNA"/>
</dbReference>
<protein>
    <submittedName>
        <fullName evidence="7">C-type cytochrome</fullName>
    </submittedName>
</protein>
<feature type="signal peptide" evidence="6">
    <location>
        <begin position="1"/>
        <end position="24"/>
    </location>
</feature>
<dbReference type="InterPro" id="IPR012127">
    <property type="entry name" value="Cyt_c_prime"/>
</dbReference>
<evidence type="ECO:0000256" key="4">
    <source>
        <dbReference type="ARBA" id="ARBA00022982"/>
    </source>
</evidence>
<dbReference type="InterPro" id="IPR010980">
    <property type="entry name" value="Cyt_c/b562"/>
</dbReference>
<dbReference type="RefSeq" id="WP_147913656.1">
    <property type="nucleotide sequence ID" value="NZ_JBHUEJ010000045.1"/>
</dbReference>
<keyword evidence="1" id="KW-0813">Transport</keyword>
<keyword evidence="4" id="KW-0249">Electron transport</keyword>
<evidence type="ECO:0000256" key="2">
    <source>
        <dbReference type="ARBA" id="ARBA00022617"/>
    </source>
</evidence>
<sequence>MNKKSLLALSLAAAGLLASLPAAAQFAKAEDAVQYRQSAFRVLGFHFGRLGAMANGKMPYDAATAAADGDVIAAVAKLPINAFVPGSESGHNTRALPDVWKELPKVKDLNAKMVDATGKLAVAAKSGNLDQLKAAFGPAAQSCKACHDDFRKK</sequence>
<keyword evidence="8" id="KW-1185">Reference proteome</keyword>
<evidence type="ECO:0000256" key="5">
    <source>
        <dbReference type="ARBA" id="ARBA00023004"/>
    </source>
</evidence>
<proteinExistence type="predicted"/>
<dbReference type="PROSITE" id="PS51009">
    <property type="entry name" value="CYTCII"/>
    <property type="match status" value="1"/>
</dbReference>
<keyword evidence="3" id="KW-0479">Metal-binding</keyword>
<dbReference type="InterPro" id="IPR002321">
    <property type="entry name" value="Cyt_c_II"/>
</dbReference>
<keyword evidence="6" id="KW-0732">Signal</keyword>
<feature type="chain" id="PRO_5046715355" evidence="6">
    <location>
        <begin position="25"/>
        <end position="153"/>
    </location>
</feature>
<evidence type="ECO:0000313" key="8">
    <source>
        <dbReference type="Proteomes" id="UP001597304"/>
    </source>
</evidence>
<accession>A0ABW4KZ29</accession>